<evidence type="ECO:0000313" key="3">
    <source>
        <dbReference type="EMBL" id="QUC07286.1"/>
    </source>
</evidence>
<reference evidence="3 4" key="1">
    <citation type="submission" date="2021-03" db="EMBL/GenBank/DDBJ databases">
        <title>Human Oral Microbial Genomes.</title>
        <authorList>
            <person name="Johnston C.D."/>
            <person name="Chen T."/>
            <person name="Dewhirst F.E."/>
        </authorList>
    </citation>
    <scope>NUCLEOTIDE SEQUENCE [LARGE SCALE GENOMIC DNA]</scope>
    <source>
        <strain evidence="3 4">DSMZ 100122</strain>
    </source>
</reference>
<organism evidence="3 4">
    <name type="scientific">Arachnia rubra</name>
    <dbReference type="NCBI Taxonomy" id="1547448"/>
    <lineage>
        <taxon>Bacteria</taxon>
        <taxon>Bacillati</taxon>
        <taxon>Actinomycetota</taxon>
        <taxon>Actinomycetes</taxon>
        <taxon>Propionibacteriales</taxon>
        <taxon>Propionibacteriaceae</taxon>
        <taxon>Arachnia</taxon>
    </lineage>
</organism>
<protein>
    <submittedName>
        <fullName evidence="3">DUF1707 domain-containing protein</fullName>
    </submittedName>
</protein>
<feature type="transmembrane region" description="Helical" evidence="1">
    <location>
        <begin position="95"/>
        <end position="124"/>
    </location>
</feature>
<dbReference type="EMBL" id="CP072384">
    <property type="protein sequence ID" value="QUC07286.1"/>
    <property type="molecule type" value="Genomic_DNA"/>
</dbReference>
<dbReference type="Proteomes" id="UP000678513">
    <property type="component" value="Chromosome"/>
</dbReference>
<accession>A0ABX7Y350</accession>
<name>A0ABX7Y350_9ACTN</name>
<dbReference type="InterPro" id="IPR014719">
    <property type="entry name" value="Ribosomal_bL12_C/ClpS-like"/>
</dbReference>
<keyword evidence="1" id="KW-0472">Membrane</keyword>
<keyword evidence="1" id="KW-0812">Transmembrane</keyword>
<dbReference type="InterPro" id="IPR012551">
    <property type="entry name" value="DUF1707_SHOCT-like"/>
</dbReference>
<dbReference type="Gene3D" id="3.30.1390.10">
    <property type="match status" value="1"/>
</dbReference>
<gene>
    <name evidence="3" type="ORF">J5A65_10085</name>
</gene>
<dbReference type="RefSeq" id="WP_212321648.1">
    <property type="nucleotide sequence ID" value="NZ_AP024463.1"/>
</dbReference>
<keyword evidence="4" id="KW-1185">Reference proteome</keyword>
<sequence>MAGEDNLRIGDSERDEAIELLREHMSAGRITAEEFDERMSMALNARTQGDIALLFSDLPGRVPGDLGYNAAPSPLPQTAADGNTPAKRQQWNTPLVIIVTLLVLGILSHHWLFWMFLIGAGWFFMSKSGKDRKSGHRIPHQQPVPLQHQGRHEVITLIRRNQKIAAIKRYRELTGASLITAKEAVDSMAGELGL</sequence>
<evidence type="ECO:0000259" key="2">
    <source>
        <dbReference type="Pfam" id="PF08044"/>
    </source>
</evidence>
<evidence type="ECO:0000313" key="4">
    <source>
        <dbReference type="Proteomes" id="UP000678513"/>
    </source>
</evidence>
<keyword evidence="1" id="KW-1133">Transmembrane helix</keyword>
<dbReference type="Pfam" id="PF08044">
    <property type="entry name" value="DUF1707"/>
    <property type="match status" value="1"/>
</dbReference>
<evidence type="ECO:0000256" key="1">
    <source>
        <dbReference type="SAM" id="Phobius"/>
    </source>
</evidence>
<proteinExistence type="predicted"/>
<feature type="domain" description="DUF1707" evidence="2">
    <location>
        <begin position="7"/>
        <end position="59"/>
    </location>
</feature>